<keyword evidence="2" id="KW-0815">Transposition</keyword>
<evidence type="ECO:0000313" key="7">
    <source>
        <dbReference type="Proteomes" id="UP000017118"/>
    </source>
</evidence>
<reference evidence="6 7" key="1">
    <citation type="journal article" date="2013" name="Genome Announc.">
        <title>Complete Genome Sequence of the Solvent Producer Clostridium saccharobutylicum NCP262 (DSM 13864).</title>
        <authorList>
            <person name="Poehlein A."/>
            <person name="Hartwich K."/>
            <person name="Krabben P."/>
            <person name="Ehrenreich A."/>
            <person name="Liebl W."/>
            <person name="Durre P."/>
            <person name="Gottschalk G."/>
            <person name="Daniel R."/>
        </authorList>
    </citation>
    <scope>NUCLEOTIDE SEQUENCE [LARGE SCALE GENOMIC DNA]</scope>
    <source>
        <strain evidence="6">DSM 13864</strain>
    </source>
</reference>
<sequence>MEADGLTLVDYSTISKKATDVNYEISKTLFEIIISKCNRQMRRILNLPKQLVAIDSTTVTVGENRLKWAKFKGEKSGIKLHVALNISNCTPQKVVETIAKKHDGPIGEELVDVNSILVEDRAYGKHQRFDMFKEIDQSFVIRIKNNIILSQSRKLKSFVEENSSVVQDMTCYLGTKTKKTQNRFRVVEFTDYHGKSVKVCTDLMDVTPEKIANIYKERWKIETFFKFIKQNLNVKRLFGTTENAVYNQLFISLITYVLLNFTYVETNKNLKYVKLSLVQFIRKLINNTHKVEVYVSINLFLNNMKNKLIDWS</sequence>
<dbReference type="eggNOG" id="COG3385">
    <property type="taxonomic scope" value="Bacteria"/>
</dbReference>
<dbReference type="GO" id="GO:0003677">
    <property type="term" value="F:DNA binding"/>
    <property type="evidence" value="ECO:0007669"/>
    <property type="project" value="UniProtKB-KW"/>
</dbReference>
<dbReference type="InterPro" id="IPR047952">
    <property type="entry name" value="Transpos_IS4"/>
</dbReference>
<feature type="domain" description="Transposase IS4-like" evidence="5">
    <location>
        <begin position="48"/>
        <end position="258"/>
    </location>
</feature>
<dbReference type="KEGG" id="csb:CLSA_c26700"/>
<dbReference type="PANTHER" id="PTHR33258">
    <property type="entry name" value="TRANSPOSASE INSL FOR INSERTION SEQUENCE ELEMENT IS186A-RELATED"/>
    <property type="match status" value="1"/>
</dbReference>
<evidence type="ECO:0000256" key="1">
    <source>
        <dbReference type="ARBA" id="ARBA00010075"/>
    </source>
</evidence>
<dbReference type="InterPro" id="IPR002559">
    <property type="entry name" value="Transposase_11"/>
</dbReference>
<evidence type="ECO:0000259" key="5">
    <source>
        <dbReference type="Pfam" id="PF01609"/>
    </source>
</evidence>
<evidence type="ECO:0000256" key="4">
    <source>
        <dbReference type="ARBA" id="ARBA00023172"/>
    </source>
</evidence>
<accession>U5MVH0</accession>
<organism evidence="6 7">
    <name type="scientific">Clostridium saccharobutylicum DSM 13864</name>
    <dbReference type="NCBI Taxonomy" id="1345695"/>
    <lineage>
        <taxon>Bacteria</taxon>
        <taxon>Bacillati</taxon>
        <taxon>Bacillota</taxon>
        <taxon>Clostridia</taxon>
        <taxon>Eubacteriales</taxon>
        <taxon>Clostridiaceae</taxon>
        <taxon>Clostridium</taxon>
    </lineage>
</organism>
<comment type="similarity">
    <text evidence="1">Belongs to the transposase 11 family.</text>
</comment>
<gene>
    <name evidence="6" type="ORF">CLSA_c26700</name>
</gene>
<dbReference type="HOGENOM" id="CLU_043140_1_0_9"/>
<dbReference type="GO" id="GO:0004803">
    <property type="term" value="F:transposase activity"/>
    <property type="evidence" value="ECO:0007669"/>
    <property type="project" value="InterPro"/>
</dbReference>
<dbReference type="NCBIfam" id="NF033592">
    <property type="entry name" value="transpos_IS4_1"/>
    <property type="match status" value="1"/>
</dbReference>
<name>U5MVH0_CLOSA</name>
<dbReference type="EMBL" id="CP006721">
    <property type="protein sequence ID" value="AGX43641.1"/>
    <property type="molecule type" value="Genomic_DNA"/>
</dbReference>
<dbReference type="AlphaFoldDB" id="U5MVH0"/>
<dbReference type="Pfam" id="PF01609">
    <property type="entry name" value="DDE_Tnp_1"/>
    <property type="match status" value="1"/>
</dbReference>
<keyword evidence="4" id="KW-0233">DNA recombination</keyword>
<keyword evidence="7" id="KW-1185">Reference proteome</keyword>
<protein>
    <submittedName>
        <fullName evidence="6">Transposase for insertion sequence element IS5377</fullName>
    </submittedName>
</protein>
<evidence type="ECO:0000313" key="6">
    <source>
        <dbReference type="EMBL" id="AGX43641.1"/>
    </source>
</evidence>
<dbReference type="SUPFAM" id="SSF53098">
    <property type="entry name" value="Ribonuclease H-like"/>
    <property type="match status" value="1"/>
</dbReference>
<proteinExistence type="inferred from homology"/>
<evidence type="ECO:0000256" key="3">
    <source>
        <dbReference type="ARBA" id="ARBA00023125"/>
    </source>
</evidence>
<dbReference type="PANTHER" id="PTHR33258:SF1">
    <property type="entry name" value="TRANSPOSASE INSL FOR INSERTION SEQUENCE ELEMENT IS186A-RELATED"/>
    <property type="match status" value="1"/>
</dbReference>
<dbReference type="InterPro" id="IPR012337">
    <property type="entry name" value="RNaseH-like_sf"/>
</dbReference>
<evidence type="ECO:0000256" key="2">
    <source>
        <dbReference type="ARBA" id="ARBA00022578"/>
    </source>
</evidence>
<keyword evidence="3" id="KW-0238">DNA-binding</keyword>
<dbReference type="PATRIC" id="fig|1345695.10.peg.1880"/>
<dbReference type="Proteomes" id="UP000017118">
    <property type="component" value="Chromosome"/>
</dbReference>
<dbReference type="GO" id="GO:0006313">
    <property type="term" value="P:DNA transposition"/>
    <property type="evidence" value="ECO:0007669"/>
    <property type="project" value="InterPro"/>
</dbReference>